<dbReference type="Proteomes" id="UP000184108">
    <property type="component" value="Unassembled WGS sequence"/>
</dbReference>
<dbReference type="Pfam" id="PF00903">
    <property type="entry name" value="Glyoxalase"/>
    <property type="match status" value="1"/>
</dbReference>
<dbReference type="GO" id="GO:0051213">
    <property type="term" value="F:dioxygenase activity"/>
    <property type="evidence" value="ECO:0007669"/>
    <property type="project" value="UniProtKB-KW"/>
</dbReference>
<protein>
    <submittedName>
        <fullName evidence="3">Catechol 2,3-dioxygenase</fullName>
    </submittedName>
</protein>
<dbReference type="PANTHER" id="PTHR33993">
    <property type="entry name" value="GLYOXALASE-RELATED"/>
    <property type="match status" value="1"/>
</dbReference>
<dbReference type="PROSITE" id="PS51819">
    <property type="entry name" value="VOC"/>
    <property type="match status" value="1"/>
</dbReference>
<keyword evidence="3" id="KW-0223">Dioxygenase</keyword>
<dbReference type="PANTHER" id="PTHR33993:SF5">
    <property type="entry name" value="GLYOXALASE"/>
    <property type="match status" value="1"/>
</dbReference>
<sequence>MKKIIFGLCILASFMMGFAFKSATEKGSDDLKKVTGIGGIFFKCKDPKKMRDWYKDHLGLNTNEYGAVFEWYQGADNSKKGFSQWSPFSEKTKYFQPSEKDFMINYRVQNLEKLVEQLKKENVTIVDKIETYEYGKFVHIMDVEGNKIELWEPDDVEYEKLGSSMGSKTTK</sequence>
<dbReference type="SUPFAM" id="SSF54593">
    <property type="entry name" value="Glyoxalase/Bleomycin resistance protein/Dihydroxybiphenyl dioxygenase"/>
    <property type="match status" value="1"/>
</dbReference>
<dbReference type="AlphaFoldDB" id="A0A1M5EXX1"/>
<dbReference type="InterPro" id="IPR037523">
    <property type="entry name" value="VOC_core"/>
</dbReference>
<dbReference type="InterPro" id="IPR052164">
    <property type="entry name" value="Anthracycline_SecMetBiosynth"/>
</dbReference>
<accession>A0A1M5EXX1</accession>
<reference evidence="4" key="1">
    <citation type="submission" date="2016-11" db="EMBL/GenBank/DDBJ databases">
        <authorList>
            <person name="Varghese N."/>
            <person name="Submissions S."/>
        </authorList>
    </citation>
    <scope>NUCLEOTIDE SEQUENCE [LARGE SCALE GENOMIC DNA]</scope>
    <source>
        <strain evidence="4">YR203</strain>
    </source>
</reference>
<dbReference type="InterPro" id="IPR004360">
    <property type="entry name" value="Glyas_Fos-R_dOase_dom"/>
</dbReference>
<dbReference type="InterPro" id="IPR029068">
    <property type="entry name" value="Glyas_Bleomycin-R_OHBP_Dase"/>
</dbReference>
<organism evidence="3 4">
    <name type="scientific">Chryseobacterium vrystaatense</name>
    <dbReference type="NCBI Taxonomy" id="307480"/>
    <lineage>
        <taxon>Bacteria</taxon>
        <taxon>Pseudomonadati</taxon>
        <taxon>Bacteroidota</taxon>
        <taxon>Flavobacteriia</taxon>
        <taxon>Flavobacteriales</taxon>
        <taxon>Weeksellaceae</taxon>
        <taxon>Chryseobacterium group</taxon>
        <taxon>Chryseobacterium</taxon>
    </lineage>
</organism>
<proteinExistence type="predicted"/>
<evidence type="ECO:0000313" key="4">
    <source>
        <dbReference type="Proteomes" id="UP000184108"/>
    </source>
</evidence>
<feature type="chain" id="PRO_5013245795" evidence="1">
    <location>
        <begin position="24"/>
        <end position="171"/>
    </location>
</feature>
<dbReference type="Gene3D" id="3.10.180.10">
    <property type="entry name" value="2,3-Dihydroxybiphenyl 1,2-Dioxygenase, domain 1"/>
    <property type="match status" value="1"/>
</dbReference>
<dbReference type="EMBL" id="FQVE01000003">
    <property type="protein sequence ID" value="SHF83872.1"/>
    <property type="molecule type" value="Genomic_DNA"/>
</dbReference>
<dbReference type="RefSeq" id="WP_317043206.1">
    <property type="nucleotide sequence ID" value="NZ_FQVE01000003.1"/>
</dbReference>
<feature type="domain" description="VOC" evidence="2">
    <location>
        <begin position="36"/>
        <end position="153"/>
    </location>
</feature>
<keyword evidence="1" id="KW-0732">Signal</keyword>
<feature type="signal peptide" evidence="1">
    <location>
        <begin position="1"/>
        <end position="23"/>
    </location>
</feature>
<gene>
    <name evidence="3" type="ORF">SAMN02787073_3066</name>
</gene>
<evidence type="ECO:0000313" key="3">
    <source>
        <dbReference type="EMBL" id="SHF83872.1"/>
    </source>
</evidence>
<name>A0A1M5EXX1_9FLAO</name>
<keyword evidence="3" id="KW-0560">Oxidoreductase</keyword>
<evidence type="ECO:0000259" key="2">
    <source>
        <dbReference type="PROSITE" id="PS51819"/>
    </source>
</evidence>
<evidence type="ECO:0000256" key="1">
    <source>
        <dbReference type="SAM" id="SignalP"/>
    </source>
</evidence>